<name>A0A382K2D4_9ZZZZ</name>
<dbReference type="AlphaFoldDB" id="A0A382K2D4"/>
<accession>A0A382K2D4</accession>
<sequence length="128" mass="14324">MCEHCRIRRSWKTKLDGDEILPCEYLEDQEHDGCLAQATTLITGRYVEDHLCVECTEKEPDQLDEESGGFLSKHGFQKSLDYLAIAKSSEECTAPSCSNFASYAKMVIETWGYCEGHVLLAGHGLTEA</sequence>
<proteinExistence type="predicted"/>
<evidence type="ECO:0000313" key="1">
    <source>
        <dbReference type="EMBL" id="SVC17247.1"/>
    </source>
</evidence>
<organism evidence="1">
    <name type="scientific">marine metagenome</name>
    <dbReference type="NCBI Taxonomy" id="408172"/>
    <lineage>
        <taxon>unclassified sequences</taxon>
        <taxon>metagenomes</taxon>
        <taxon>ecological metagenomes</taxon>
    </lineage>
</organism>
<gene>
    <name evidence="1" type="ORF">METZ01_LOCUS270101</name>
</gene>
<reference evidence="1" key="1">
    <citation type="submission" date="2018-05" db="EMBL/GenBank/DDBJ databases">
        <authorList>
            <person name="Lanie J.A."/>
            <person name="Ng W.-L."/>
            <person name="Kazmierczak K.M."/>
            <person name="Andrzejewski T.M."/>
            <person name="Davidsen T.M."/>
            <person name="Wayne K.J."/>
            <person name="Tettelin H."/>
            <person name="Glass J.I."/>
            <person name="Rusch D."/>
            <person name="Podicherti R."/>
            <person name="Tsui H.-C.T."/>
            <person name="Winkler M.E."/>
        </authorList>
    </citation>
    <scope>NUCLEOTIDE SEQUENCE</scope>
</reference>
<dbReference type="EMBL" id="UINC01077271">
    <property type="protein sequence ID" value="SVC17247.1"/>
    <property type="molecule type" value="Genomic_DNA"/>
</dbReference>
<protein>
    <submittedName>
        <fullName evidence="1">Uncharacterized protein</fullName>
    </submittedName>
</protein>